<proteinExistence type="predicted"/>
<dbReference type="Gene3D" id="3.20.20.330">
    <property type="entry name" value="Homocysteine-binding-like domain"/>
    <property type="match status" value="1"/>
</dbReference>
<accession>A0A381XPF0</accession>
<dbReference type="EMBL" id="UINC01015902">
    <property type="protein sequence ID" value="SVA66625.1"/>
    <property type="molecule type" value="Genomic_DNA"/>
</dbReference>
<dbReference type="Pfam" id="PF02574">
    <property type="entry name" value="S-methyl_trans"/>
    <property type="match status" value="1"/>
</dbReference>
<dbReference type="PROSITE" id="PS50970">
    <property type="entry name" value="HCY"/>
    <property type="match status" value="1"/>
</dbReference>
<dbReference type="AlphaFoldDB" id="A0A381XPF0"/>
<reference evidence="4" key="1">
    <citation type="submission" date="2018-05" db="EMBL/GenBank/DDBJ databases">
        <authorList>
            <person name="Lanie J.A."/>
            <person name="Ng W.-L."/>
            <person name="Kazmierczak K.M."/>
            <person name="Andrzejewski T.M."/>
            <person name="Davidsen T.M."/>
            <person name="Wayne K.J."/>
            <person name="Tettelin H."/>
            <person name="Glass J.I."/>
            <person name="Rusch D."/>
            <person name="Podicherti R."/>
            <person name="Tsui H.-C.T."/>
            <person name="Winkler M.E."/>
        </authorList>
    </citation>
    <scope>NUCLEOTIDE SEQUENCE</scope>
</reference>
<sequence length="330" mass="35224">MEGKMVLEDRLNNNEIIILDGAIGSEIERLGAKMDNAAWCGVANKTLPGTVRKVHEEYLRAGADVITANTFGTCRHVLAGAGLADEAAEITARAVKIAYEAIDKVAPDRDVAVAGSMSLMTAWIPGSFSPDPRFIPTPEEEAANYREWAEALASAGADLIILEMMADITHGGMVAEAALSTGLPVWIGMSCCLTAEKTLAAWDMHLVEPPEVLDASHVPGKIQPIAPLIDAMANFDPQVMGMMHSAVDAMGPGIEAIKERWSGPLMGYAEATGDHYIEPNDFALHCRSLAEQGVQIIGGCCGTTIEHIRAMVNVISGDISYELAETKHED</sequence>
<keyword evidence="2" id="KW-0808">Transferase</keyword>
<dbReference type="InterPro" id="IPR003726">
    <property type="entry name" value="HCY_dom"/>
</dbReference>
<feature type="domain" description="Hcy-binding" evidence="3">
    <location>
        <begin position="5"/>
        <end position="315"/>
    </location>
</feature>
<dbReference type="PANTHER" id="PTHR11103:SF18">
    <property type="entry name" value="SLR1189 PROTEIN"/>
    <property type="match status" value="1"/>
</dbReference>
<gene>
    <name evidence="4" type="ORF">METZ01_LOCUS119479</name>
</gene>
<dbReference type="PIRSF" id="PIRSF037505">
    <property type="entry name" value="Betaine_HMT"/>
    <property type="match status" value="1"/>
</dbReference>
<organism evidence="4">
    <name type="scientific">marine metagenome</name>
    <dbReference type="NCBI Taxonomy" id="408172"/>
    <lineage>
        <taxon>unclassified sequences</taxon>
        <taxon>metagenomes</taxon>
        <taxon>ecological metagenomes</taxon>
    </lineage>
</organism>
<evidence type="ECO:0000256" key="1">
    <source>
        <dbReference type="ARBA" id="ARBA00022603"/>
    </source>
</evidence>
<dbReference type="PANTHER" id="PTHR11103">
    <property type="entry name" value="SLR1189 PROTEIN"/>
    <property type="match status" value="1"/>
</dbReference>
<dbReference type="GO" id="GO:0008168">
    <property type="term" value="F:methyltransferase activity"/>
    <property type="evidence" value="ECO:0007669"/>
    <property type="project" value="UniProtKB-KW"/>
</dbReference>
<keyword evidence="1" id="KW-0489">Methyltransferase</keyword>
<dbReference type="GO" id="GO:0032259">
    <property type="term" value="P:methylation"/>
    <property type="evidence" value="ECO:0007669"/>
    <property type="project" value="UniProtKB-KW"/>
</dbReference>
<dbReference type="InterPro" id="IPR017226">
    <property type="entry name" value="BHMT-like"/>
</dbReference>
<name>A0A381XPF0_9ZZZZ</name>
<dbReference type="InterPro" id="IPR036589">
    <property type="entry name" value="HCY_dom_sf"/>
</dbReference>
<dbReference type="GO" id="GO:0008270">
    <property type="term" value="F:zinc ion binding"/>
    <property type="evidence" value="ECO:0007669"/>
    <property type="project" value="InterPro"/>
</dbReference>
<evidence type="ECO:0000313" key="4">
    <source>
        <dbReference type="EMBL" id="SVA66625.1"/>
    </source>
</evidence>
<protein>
    <recommendedName>
        <fullName evidence="3">Hcy-binding domain-containing protein</fullName>
    </recommendedName>
</protein>
<evidence type="ECO:0000259" key="3">
    <source>
        <dbReference type="PROSITE" id="PS50970"/>
    </source>
</evidence>
<dbReference type="GO" id="GO:0009086">
    <property type="term" value="P:methionine biosynthetic process"/>
    <property type="evidence" value="ECO:0007669"/>
    <property type="project" value="InterPro"/>
</dbReference>
<evidence type="ECO:0000256" key="2">
    <source>
        <dbReference type="ARBA" id="ARBA00022679"/>
    </source>
</evidence>
<dbReference type="SUPFAM" id="SSF82282">
    <property type="entry name" value="Homocysteine S-methyltransferase"/>
    <property type="match status" value="1"/>
</dbReference>